<keyword evidence="2" id="KW-1185">Reference proteome</keyword>
<accession>A0ACC1Y1W9</accession>
<evidence type="ECO:0000313" key="1">
    <source>
        <dbReference type="EMBL" id="KAJ4717712.1"/>
    </source>
</evidence>
<reference evidence="1 2" key="1">
    <citation type="journal article" date="2023" name="Science">
        <title>Complex scaffold remodeling in plant triterpene biosynthesis.</title>
        <authorList>
            <person name="De La Pena R."/>
            <person name="Hodgson H."/>
            <person name="Liu J.C."/>
            <person name="Stephenson M.J."/>
            <person name="Martin A.C."/>
            <person name="Owen C."/>
            <person name="Harkess A."/>
            <person name="Leebens-Mack J."/>
            <person name="Jimenez L.E."/>
            <person name="Osbourn A."/>
            <person name="Sattely E.S."/>
        </authorList>
    </citation>
    <scope>NUCLEOTIDE SEQUENCE [LARGE SCALE GENOMIC DNA]</scope>
    <source>
        <strain evidence="2">cv. JPN11</strain>
        <tissue evidence="1">Leaf</tissue>
    </source>
</reference>
<name>A0ACC1Y1W9_MELAZ</name>
<gene>
    <name evidence="1" type="ORF">OWV82_009504</name>
</gene>
<protein>
    <submittedName>
        <fullName evidence="1">Transcription factor DIVARICATA like</fullName>
    </submittedName>
</protein>
<dbReference type="Proteomes" id="UP001164539">
    <property type="component" value="Chromosome 5"/>
</dbReference>
<evidence type="ECO:0000313" key="2">
    <source>
        <dbReference type="Proteomes" id="UP001164539"/>
    </source>
</evidence>
<sequence length="226" mass="25544">MLSLSNSEKTEWTREENTKFENALAELDLESPHLFELIALRLPGKSLSQIKELYNALVEDIQLIEADLVPLPNYKDNVKGKEYVIEAETKTHYRTGKKGKGRVLEAENKTGNQSRKRGIPWTSEEHELFLRGLEIYGRGDWRSISRHCVRTKTPTQIASHAQKHFIRLQNQNSGANNKLDSASTPNNEIPIAANNAACHQLSSGSSFADACDIASQYFPSDYWNQI</sequence>
<organism evidence="1 2">
    <name type="scientific">Melia azedarach</name>
    <name type="common">Chinaberry tree</name>
    <dbReference type="NCBI Taxonomy" id="155640"/>
    <lineage>
        <taxon>Eukaryota</taxon>
        <taxon>Viridiplantae</taxon>
        <taxon>Streptophyta</taxon>
        <taxon>Embryophyta</taxon>
        <taxon>Tracheophyta</taxon>
        <taxon>Spermatophyta</taxon>
        <taxon>Magnoliopsida</taxon>
        <taxon>eudicotyledons</taxon>
        <taxon>Gunneridae</taxon>
        <taxon>Pentapetalae</taxon>
        <taxon>rosids</taxon>
        <taxon>malvids</taxon>
        <taxon>Sapindales</taxon>
        <taxon>Meliaceae</taxon>
        <taxon>Melia</taxon>
    </lineage>
</organism>
<comment type="caution">
    <text evidence="1">The sequence shown here is derived from an EMBL/GenBank/DDBJ whole genome shotgun (WGS) entry which is preliminary data.</text>
</comment>
<proteinExistence type="predicted"/>
<dbReference type="EMBL" id="CM051398">
    <property type="protein sequence ID" value="KAJ4717712.1"/>
    <property type="molecule type" value="Genomic_DNA"/>
</dbReference>